<reference evidence="1" key="1">
    <citation type="submission" date="2022-06" db="EMBL/GenBank/DDBJ databases">
        <title>Phylogenomic reconstructions and comparative analyses of Kickxellomycotina fungi.</title>
        <authorList>
            <person name="Reynolds N.K."/>
            <person name="Stajich J.E."/>
            <person name="Barry K."/>
            <person name="Grigoriev I.V."/>
            <person name="Crous P."/>
            <person name="Smith M.E."/>
        </authorList>
    </citation>
    <scope>NUCLEOTIDE SEQUENCE</scope>
    <source>
        <strain evidence="1">RSA 2271</strain>
    </source>
</reference>
<organism evidence="1 2">
    <name type="scientific">Spiromyces aspiralis</name>
    <dbReference type="NCBI Taxonomy" id="68401"/>
    <lineage>
        <taxon>Eukaryota</taxon>
        <taxon>Fungi</taxon>
        <taxon>Fungi incertae sedis</taxon>
        <taxon>Zoopagomycota</taxon>
        <taxon>Kickxellomycotina</taxon>
        <taxon>Kickxellomycetes</taxon>
        <taxon>Kickxellales</taxon>
        <taxon>Kickxellaceae</taxon>
        <taxon>Spiromyces</taxon>
    </lineage>
</organism>
<proteinExistence type="predicted"/>
<name>A0ACC1HEP2_9FUNG</name>
<gene>
    <name evidence="1" type="ORF">EV182_002044</name>
</gene>
<keyword evidence="2" id="KW-1185">Reference proteome</keyword>
<accession>A0ACC1HEP2</accession>
<dbReference type="EMBL" id="JAMZIH010005522">
    <property type="protein sequence ID" value="KAJ1675043.1"/>
    <property type="molecule type" value="Genomic_DNA"/>
</dbReference>
<evidence type="ECO:0000313" key="2">
    <source>
        <dbReference type="Proteomes" id="UP001145114"/>
    </source>
</evidence>
<comment type="caution">
    <text evidence="1">The sequence shown here is derived from an EMBL/GenBank/DDBJ whole genome shotgun (WGS) entry which is preliminary data.</text>
</comment>
<protein>
    <submittedName>
        <fullName evidence="1">Uncharacterized protein</fullName>
    </submittedName>
</protein>
<dbReference type="Proteomes" id="UP001145114">
    <property type="component" value="Unassembled WGS sequence"/>
</dbReference>
<sequence length="567" mass="62219">MPADPTRSEPAGNVDSGLEQGAHKVVDKSTPKYRAGRQDSNHTSLQHLLLQPSKIPKFLNTSVGIAAGPSTAQQPYIPSVDQGHQFPLGSSGPQSEIYGDPVDGHPCSEDFVGDMGDPDDAKLGPGYPPHLDVMDLWERQLSSDIVILRQHFCGLTQGISTQLHSLITSNKEQRAYCQSLKQRISRLQYDGDIGKLKAQEREQTINELKRELERAELQEVRGQRQKAEKESDEYRQKMSAIQKGKRRQLEYRVGELGKRGLEQKSELEEIKLALRAEKDKNSRLREQLDAEAAKWNKRVAELEAALEREVDQRVRLDSARSLLSDQLTLARATIERLADELASRLSPEQLQEIAGIGSTIRGEHRTPSMLCGALLPQQALRHTLSISATEKFRGLEGDTSPKRAANSDHREGTSTSAAARSPDNEPASKACESRERELDSVGMLNGGGAVSLCATSPSPSADLEAQQQGHHLFDAAKTHPASGSGKRKSGGSESEEPLAVRDGGEEEQTALLNEGKSDGTASGKSTPKRSNKLARRSDRSRNRHQGQLRARVINAEIQLSSSDFQKP</sequence>
<evidence type="ECO:0000313" key="1">
    <source>
        <dbReference type="EMBL" id="KAJ1675043.1"/>
    </source>
</evidence>